<gene>
    <name evidence="1" type="ORF">OF850_20750</name>
</gene>
<keyword evidence="2" id="KW-1185">Reference proteome</keyword>
<accession>A0ABT3P0U1</accession>
<organism evidence="1 2">
    <name type="scientific">Sabulicella glaciei</name>
    <dbReference type="NCBI Taxonomy" id="2984948"/>
    <lineage>
        <taxon>Bacteria</taxon>
        <taxon>Pseudomonadati</taxon>
        <taxon>Pseudomonadota</taxon>
        <taxon>Alphaproteobacteria</taxon>
        <taxon>Acetobacterales</taxon>
        <taxon>Acetobacteraceae</taxon>
        <taxon>Sabulicella</taxon>
    </lineage>
</organism>
<dbReference type="EMBL" id="JAPFQI010000025">
    <property type="protein sequence ID" value="MCW8088038.1"/>
    <property type="molecule type" value="Genomic_DNA"/>
</dbReference>
<protein>
    <submittedName>
        <fullName evidence="1">Uncharacterized protein</fullName>
    </submittedName>
</protein>
<evidence type="ECO:0000313" key="1">
    <source>
        <dbReference type="EMBL" id="MCW8088038.1"/>
    </source>
</evidence>
<dbReference type="Proteomes" id="UP001526430">
    <property type="component" value="Unassembled WGS sequence"/>
</dbReference>
<comment type="caution">
    <text evidence="1">The sequence shown here is derived from an EMBL/GenBank/DDBJ whole genome shotgun (WGS) entry which is preliminary data.</text>
</comment>
<proteinExistence type="predicted"/>
<dbReference type="RefSeq" id="WP_301592242.1">
    <property type="nucleotide sequence ID" value="NZ_JAPFQI010000025.1"/>
</dbReference>
<reference evidence="1 2" key="1">
    <citation type="submission" date="2022-10" db="EMBL/GenBank/DDBJ databases">
        <title>Roseococcus glaciei nov., sp. nov., isolated from glacier.</title>
        <authorList>
            <person name="Liu Q."/>
            <person name="Xin Y.-H."/>
        </authorList>
    </citation>
    <scope>NUCLEOTIDE SEQUENCE [LARGE SCALE GENOMIC DNA]</scope>
    <source>
        <strain evidence="1 2">MDT2-1-1</strain>
    </source>
</reference>
<sequence>MQANVSSRPPLCCGAASSTPPALAAALARSDLSPELRAFLLDLQTWSRQRNLTPRQRAACKRIATAPDFTAVNRAALARLPEVLARLLPGGGARGAEWHAGSLRGEAGNSLRVRLRGKRAGAWCDFATGEKGGDPVSLAAAVAILSQEDAACELARMLGVGGCFP</sequence>
<name>A0ABT3P0U1_9PROT</name>
<evidence type="ECO:0000313" key="2">
    <source>
        <dbReference type="Proteomes" id="UP001526430"/>
    </source>
</evidence>